<sequence length="153" mass="17016">MQRSRFVFLALPMPDGNATTADRTPAEGILWMLVSPNNRPLGRGTTYHESYAECLGSVELMKANAHRVVPVETTVERTGQWSWRIELDGTAVAASSRSYLRTRECAYNLAKFMEALPTADIVAGTRSARRGRQRPEPSPVWRRGERLRGGLAG</sequence>
<evidence type="ECO:0000313" key="3">
    <source>
        <dbReference type="Proteomes" id="UP000199632"/>
    </source>
</evidence>
<feature type="region of interest" description="Disordered" evidence="1">
    <location>
        <begin position="125"/>
        <end position="153"/>
    </location>
</feature>
<gene>
    <name evidence="2" type="ORF">SAMN05421684_3510</name>
</gene>
<evidence type="ECO:0000256" key="1">
    <source>
        <dbReference type="SAM" id="MobiDB-lite"/>
    </source>
</evidence>
<name>A0A1H3R5R8_9ACTN</name>
<reference evidence="3" key="1">
    <citation type="submission" date="2016-10" db="EMBL/GenBank/DDBJ databases">
        <authorList>
            <person name="Varghese N."/>
            <person name="Submissions S."/>
        </authorList>
    </citation>
    <scope>NUCLEOTIDE SEQUENCE [LARGE SCALE GENOMIC DNA]</scope>
    <source>
        <strain evidence="3">DSM 44718</strain>
    </source>
</reference>
<dbReference type="AlphaFoldDB" id="A0A1H3R5R8"/>
<dbReference type="OrthoDB" id="5187539at2"/>
<dbReference type="Gene3D" id="2.30.29.80">
    <property type="match status" value="1"/>
</dbReference>
<evidence type="ECO:0000313" key="2">
    <source>
        <dbReference type="EMBL" id="SDZ21172.1"/>
    </source>
</evidence>
<accession>A0A1H3R5R8</accession>
<proteinExistence type="predicted"/>
<feature type="compositionally biased region" description="Basic and acidic residues" evidence="1">
    <location>
        <begin position="142"/>
        <end position="153"/>
    </location>
</feature>
<dbReference type="Proteomes" id="UP000199632">
    <property type="component" value="Unassembled WGS sequence"/>
</dbReference>
<protein>
    <recommendedName>
        <fullName evidence="4">DUF1508 domain-containing protein</fullName>
    </recommendedName>
</protein>
<organism evidence="2 3">
    <name type="scientific">Asanoa ishikariensis</name>
    <dbReference type="NCBI Taxonomy" id="137265"/>
    <lineage>
        <taxon>Bacteria</taxon>
        <taxon>Bacillati</taxon>
        <taxon>Actinomycetota</taxon>
        <taxon>Actinomycetes</taxon>
        <taxon>Micromonosporales</taxon>
        <taxon>Micromonosporaceae</taxon>
        <taxon>Asanoa</taxon>
    </lineage>
</organism>
<dbReference type="RefSeq" id="WP_090793187.1">
    <property type="nucleotide sequence ID" value="NZ_BOND01000008.1"/>
</dbReference>
<evidence type="ECO:0008006" key="4">
    <source>
        <dbReference type="Google" id="ProtNLM"/>
    </source>
</evidence>
<dbReference type="EMBL" id="FNQB01000002">
    <property type="protein sequence ID" value="SDZ21172.1"/>
    <property type="molecule type" value="Genomic_DNA"/>
</dbReference>
<keyword evidence="3" id="KW-1185">Reference proteome</keyword>
<dbReference type="STRING" id="137265.SAMN05421684_3510"/>